<dbReference type="SUPFAM" id="SSF57362">
    <property type="entry name" value="BPTI-like"/>
    <property type="match status" value="1"/>
</dbReference>
<dbReference type="InterPro" id="IPR036880">
    <property type="entry name" value="Kunitz_BPTI_sf"/>
</dbReference>
<sequence length="346" mass="37740">LEMTPLSILIVATILQATIAQVVRGPCHVQSNSMACTRNGYFEMTQCTSRDCFCVSANSGQIAEETRTGDAKKLPTCSRCHLMLREIYSSGLSLSPTAYVPSCDNKSGTFKPIQCHPSRKECWCVDTKSGEETKGTRKSSTNNEILPCAPTTGGKNGLFPTALSGKKVEYPVARETCKSKLDRGKTCSGKKPQVMYYFDTNHADCFAFEYLGCGGNENRYASKRDCHSKCNLPDMFTCSGLVEAKGTCSPGEPMPPPMPGQTTEKPKPACADGYRCQMGAFFGFCCPIEVEEFYNKEYNPTCANGGKPHTDNNGDWDEIRLGTNCAHNFCPSNKKCQQGAIFAACC</sequence>
<dbReference type="InterPro" id="IPR052861">
    <property type="entry name" value="BPTI/Kunitz_domain"/>
</dbReference>
<dbReference type="InterPro" id="IPR020901">
    <property type="entry name" value="Prtase_inh_Kunz-CS"/>
</dbReference>
<dbReference type="Pfam" id="PF00086">
    <property type="entry name" value="Thyroglobulin_1"/>
    <property type="match status" value="2"/>
</dbReference>
<dbReference type="SMART" id="SM00211">
    <property type="entry name" value="TY"/>
    <property type="match status" value="2"/>
</dbReference>
<dbReference type="Gene3D" id="4.10.800.10">
    <property type="entry name" value="Thyroglobulin type-1"/>
    <property type="match status" value="2"/>
</dbReference>
<dbReference type="GO" id="GO:0004867">
    <property type="term" value="F:serine-type endopeptidase inhibitor activity"/>
    <property type="evidence" value="ECO:0007669"/>
    <property type="project" value="InterPro"/>
</dbReference>
<gene>
    <name evidence="6" type="ORF">PFISCL1PPCAC_2188</name>
</gene>
<dbReference type="Pfam" id="PF00014">
    <property type="entry name" value="Kunitz_BPTI"/>
    <property type="match status" value="1"/>
</dbReference>
<evidence type="ECO:0000256" key="2">
    <source>
        <dbReference type="PROSITE-ProRule" id="PRU00500"/>
    </source>
</evidence>
<feature type="chain" id="PRO_5043697426" evidence="3">
    <location>
        <begin position="21"/>
        <end position="346"/>
    </location>
</feature>
<name>A0AAV5UUE0_9BILA</name>
<dbReference type="PROSITE" id="PS51162">
    <property type="entry name" value="THYROGLOBULIN_1_2"/>
    <property type="match status" value="2"/>
</dbReference>
<feature type="domain" description="Thyroglobulin type-1" evidence="5">
    <location>
        <begin position="77"/>
        <end position="148"/>
    </location>
</feature>
<dbReference type="InterPro" id="IPR000716">
    <property type="entry name" value="Thyroglobulin_1"/>
</dbReference>
<keyword evidence="1 2" id="KW-1015">Disulfide bond</keyword>
<evidence type="ECO:0000256" key="3">
    <source>
        <dbReference type="SAM" id="SignalP"/>
    </source>
</evidence>
<evidence type="ECO:0000313" key="6">
    <source>
        <dbReference type="EMBL" id="GMT10891.1"/>
    </source>
</evidence>
<dbReference type="PROSITE" id="PS00280">
    <property type="entry name" value="BPTI_KUNITZ_1"/>
    <property type="match status" value="1"/>
</dbReference>
<dbReference type="Gene3D" id="4.10.410.10">
    <property type="entry name" value="Pancreatic trypsin inhibitor Kunitz domain"/>
    <property type="match status" value="1"/>
</dbReference>
<dbReference type="PROSITE" id="PS00484">
    <property type="entry name" value="THYROGLOBULIN_1_1"/>
    <property type="match status" value="1"/>
</dbReference>
<keyword evidence="7" id="KW-1185">Reference proteome</keyword>
<dbReference type="EMBL" id="BTSY01000001">
    <property type="protein sequence ID" value="GMT10891.1"/>
    <property type="molecule type" value="Genomic_DNA"/>
</dbReference>
<feature type="domain" description="Thyroglobulin type-1" evidence="5">
    <location>
        <begin position="24"/>
        <end position="76"/>
    </location>
</feature>
<accession>A0AAV5UUE0</accession>
<feature type="signal peptide" evidence="3">
    <location>
        <begin position="1"/>
        <end position="20"/>
    </location>
</feature>
<dbReference type="AlphaFoldDB" id="A0AAV5UUE0"/>
<comment type="caution">
    <text evidence="2">Lacks conserved residue(s) required for the propagation of feature annotation.</text>
</comment>
<evidence type="ECO:0000256" key="1">
    <source>
        <dbReference type="ARBA" id="ARBA00023157"/>
    </source>
</evidence>
<feature type="non-terminal residue" evidence="6">
    <location>
        <position position="1"/>
    </location>
</feature>
<reference evidence="6" key="1">
    <citation type="submission" date="2023-10" db="EMBL/GenBank/DDBJ databases">
        <title>Genome assembly of Pristionchus species.</title>
        <authorList>
            <person name="Yoshida K."/>
            <person name="Sommer R.J."/>
        </authorList>
    </citation>
    <scope>NUCLEOTIDE SEQUENCE</scope>
    <source>
        <strain evidence="6">RS5133</strain>
    </source>
</reference>
<evidence type="ECO:0000259" key="4">
    <source>
        <dbReference type="PROSITE" id="PS50279"/>
    </source>
</evidence>
<organism evidence="6 7">
    <name type="scientific">Pristionchus fissidentatus</name>
    <dbReference type="NCBI Taxonomy" id="1538716"/>
    <lineage>
        <taxon>Eukaryota</taxon>
        <taxon>Metazoa</taxon>
        <taxon>Ecdysozoa</taxon>
        <taxon>Nematoda</taxon>
        <taxon>Chromadorea</taxon>
        <taxon>Rhabditida</taxon>
        <taxon>Rhabditina</taxon>
        <taxon>Diplogasteromorpha</taxon>
        <taxon>Diplogasteroidea</taxon>
        <taxon>Neodiplogasteridae</taxon>
        <taxon>Pristionchus</taxon>
    </lineage>
</organism>
<dbReference type="InterPro" id="IPR036857">
    <property type="entry name" value="Thyroglobulin_1_sf"/>
</dbReference>
<feature type="domain" description="BPTI/Kunitz inhibitor" evidence="4">
    <location>
        <begin position="177"/>
        <end position="230"/>
    </location>
</feature>
<comment type="caution">
    <text evidence="6">The sequence shown here is derived from an EMBL/GenBank/DDBJ whole genome shotgun (WGS) entry which is preliminary data.</text>
</comment>
<dbReference type="InterPro" id="IPR002223">
    <property type="entry name" value="Kunitz_BPTI"/>
</dbReference>
<proteinExistence type="predicted"/>
<dbReference type="Proteomes" id="UP001432322">
    <property type="component" value="Unassembled WGS sequence"/>
</dbReference>
<evidence type="ECO:0000313" key="7">
    <source>
        <dbReference type="Proteomes" id="UP001432322"/>
    </source>
</evidence>
<feature type="disulfide bond" evidence="2">
    <location>
        <begin position="115"/>
        <end position="122"/>
    </location>
</feature>
<dbReference type="CDD" id="cd00191">
    <property type="entry name" value="TY"/>
    <property type="match status" value="1"/>
</dbReference>
<dbReference type="SUPFAM" id="SSF57610">
    <property type="entry name" value="Thyroglobulin type-1 domain"/>
    <property type="match status" value="2"/>
</dbReference>
<keyword evidence="3" id="KW-0732">Signal</keyword>
<dbReference type="SMART" id="SM00131">
    <property type="entry name" value="KU"/>
    <property type="match status" value="1"/>
</dbReference>
<evidence type="ECO:0000259" key="5">
    <source>
        <dbReference type="PROSITE" id="PS51162"/>
    </source>
</evidence>
<dbReference type="PROSITE" id="PS50279">
    <property type="entry name" value="BPTI_KUNITZ_2"/>
    <property type="match status" value="1"/>
</dbReference>
<protein>
    <submittedName>
        <fullName evidence="6">Uncharacterized protein</fullName>
    </submittedName>
</protein>
<dbReference type="PANTHER" id="PTHR47248:SF7">
    <property type="entry name" value="BPTI_KUNITZ INHIBITOR DOMAIN-CONTAINING PROTEIN"/>
    <property type="match status" value="1"/>
</dbReference>
<dbReference type="PANTHER" id="PTHR47248">
    <property type="entry name" value="PROTEIN CBG06772"/>
    <property type="match status" value="1"/>
</dbReference>